<evidence type="ECO:0000256" key="1">
    <source>
        <dbReference type="SAM" id="MobiDB-lite"/>
    </source>
</evidence>
<accession>A0A381U184</accession>
<feature type="non-terminal residue" evidence="3">
    <location>
        <position position="400"/>
    </location>
</feature>
<dbReference type="InterPro" id="IPR052026">
    <property type="entry name" value="ExeA_AAA_ATPase_DNA-bind"/>
</dbReference>
<dbReference type="InterPro" id="IPR027417">
    <property type="entry name" value="P-loop_NTPase"/>
</dbReference>
<dbReference type="PANTHER" id="PTHR35894:SF1">
    <property type="entry name" value="PHOSPHORIBULOKINASE _ URIDINE KINASE FAMILY"/>
    <property type="match status" value="1"/>
</dbReference>
<sequence>MNLFESLGLKADPFTTSPNVDLFFPATEHRQCLEGLELAIRMRRGLSVIRGGIGVGKTTISRKLIHNFKSEADVFDFYLILDPKFESELILLQHIIELFSINDTGESVQKCRNIIENYLLRVGVDQGKTLVLVVDEGQNLPEEMLDVFRTLLNFETDDYKLLQLIMFGQPEMGNIIHKYPNFEDRISFDFEIGPLNLADTKGFIEYRLARVGAEDQTWFSPKSIEKIYKNTHGFPRKITLVCHQVLLAMMSEEADVITEDLVRRVISGKANTTGLLQQKKKDYTQVAVNKLLHVLRKDTDEKIPGDRKELAEKISDDDFIGGEASPAVEKEILTPVAKEVSAPVSAASEPEESPAVEETAEDDFTSAEESPAVEKEISVPVAKEVSAPVSAASEPEEPSP</sequence>
<protein>
    <recommendedName>
        <fullName evidence="2">ORC1/DEAH AAA+ ATPase domain-containing protein</fullName>
    </recommendedName>
</protein>
<dbReference type="SUPFAM" id="SSF52540">
    <property type="entry name" value="P-loop containing nucleoside triphosphate hydrolases"/>
    <property type="match status" value="1"/>
</dbReference>
<evidence type="ECO:0000259" key="2">
    <source>
        <dbReference type="Pfam" id="PF13401"/>
    </source>
</evidence>
<dbReference type="Pfam" id="PF13401">
    <property type="entry name" value="AAA_22"/>
    <property type="match status" value="1"/>
</dbReference>
<feature type="domain" description="ORC1/DEAH AAA+ ATPase" evidence="2">
    <location>
        <begin position="42"/>
        <end position="172"/>
    </location>
</feature>
<organism evidence="3">
    <name type="scientific">marine metagenome</name>
    <dbReference type="NCBI Taxonomy" id="408172"/>
    <lineage>
        <taxon>unclassified sequences</taxon>
        <taxon>metagenomes</taxon>
        <taxon>ecological metagenomes</taxon>
    </lineage>
</organism>
<dbReference type="InterPro" id="IPR049945">
    <property type="entry name" value="AAA_22"/>
</dbReference>
<dbReference type="PANTHER" id="PTHR35894">
    <property type="entry name" value="GENERAL SECRETION PATHWAY PROTEIN A-RELATED"/>
    <property type="match status" value="1"/>
</dbReference>
<evidence type="ECO:0000313" key="3">
    <source>
        <dbReference type="EMBL" id="SVA21501.1"/>
    </source>
</evidence>
<dbReference type="AlphaFoldDB" id="A0A381U184"/>
<name>A0A381U184_9ZZZZ</name>
<gene>
    <name evidence="3" type="ORF">METZ01_LOCUS74355</name>
</gene>
<proteinExistence type="predicted"/>
<dbReference type="GO" id="GO:0016887">
    <property type="term" value="F:ATP hydrolysis activity"/>
    <property type="evidence" value="ECO:0007669"/>
    <property type="project" value="InterPro"/>
</dbReference>
<dbReference type="EMBL" id="UINC01005466">
    <property type="protein sequence ID" value="SVA21501.1"/>
    <property type="molecule type" value="Genomic_DNA"/>
</dbReference>
<feature type="region of interest" description="Disordered" evidence="1">
    <location>
        <begin position="340"/>
        <end position="400"/>
    </location>
</feature>
<dbReference type="Gene3D" id="3.40.50.300">
    <property type="entry name" value="P-loop containing nucleotide triphosphate hydrolases"/>
    <property type="match status" value="1"/>
</dbReference>
<feature type="compositionally biased region" description="Acidic residues" evidence="1">
    <location>
        <begin position="349"/>
        <end position="366"/>
    </location>
</feature>
<reference evidence="3" key="1">
    <citation type="submission" date="2018-05" db="EMBL/GenBank/DDBJ databases">
        <authorList>
            <person name="Lanie J.A."/>
            <person name="Ng W.-L."/>
            <person name="Kazmierczak K.M."/>
            <person name="Andrzejewski T.M."/>
            <person name="Davidsen T.M."/>
            <person name="Wayne K.J."/>
            <person name="Tettelin H."/>
            <person name="Glass J.I."/>
            <person name="Rusch D."/>
            <person name="Podicherti R."/>
            <person name="Tsui H.-C.T."/>
            <person name="Winkler M.E."/>
        </authorList>
    </citation>
    <scope>NUCLEOTIDE SEQUENCE</scope>
</reference>